<dbReference type="InParanoid" id="A0A1E1KGE2"/>
<comment type="caution">
    <text evidence="2">The sequence shown here is derived from an EMBL/GenBank/DDBJ whole genome shotgun (WGS) entry which is preliminary data.</text>
</comment>
<dbReference type="PANTHER" id="PTHR22891">
    <property type="entry name" value="EUKARYOTIC TRANSLATION INITIATION FACTOR 2C"/>
    <property type="match status" value="1"/>
</dbReference>
<evidence type="ECO:0000313" key="2">
    <source>
        <dbReference type="EMBL" id="CZS95834.1"/>
    </source>
</evidence>
<evidence type="ECO:0000313" key="3">
    <source>
        <dbReference type="Proteomes" id="UP000178129"/>
    </source>
</evidence>
<dbReference type="InterPro" id="IPR036397">
    <property type="entry name" value="RNaseH_sf"/>
</dbReference>
<organism evidence="2 3">
    <name type="scientific">Rhynchosporium graminicola</name>
    <dbReference type="NCBI Taxonomy" id="2792576"/>
    <lineage>
        <taxon>Eukaryota</taxon>
        <taxon>Fungi</taxon>
        <taxon>Dikarya</taxon>
        <taxon>Ascomycota</taxon>
        <taxon>Pezizomycotina</taxon>
        <taxon>Leotiomycetes</taxon>
        <taxon>Helotiales</taxon>
        <taxon>Ploettnerulaceae</taxon>
        <taxon>Rhynchosporium</taxon>
    </lineage>
</organism>
<dbReference type="EMBL" id="FJUW01000011">
    <property type="protein sequence ID" value="CZS95834.1"/>
    <property type="molecule type" value="Genomic_DNA"/>
</dbReference>
<accession>A0A1E1KGE2</accession>
<name>A0A1E1KGE2_9HELO</name>
<dbReference type="STRING" id="914237.A0A1E1KGE2"/>
<dbReference type="Gene3D" id="3.30.420.10">
    <property type="entry name" value="Ribonuclease H-like superfamily/Ribonuclease H"/>
    <property type="match status" value="1"/>
</dbReference>
<keyword evidence="3" id="KW-1185">Reference proteome</keyword>
<dbReference type="Proteomes" id="UP000178129">
    <property type="component" value="Unassembled WGS sequence"/>
</dbReference>
<feature type="domain" description="Piwi" evidence="1">
    <location>
        <begin position="19"/>
        <end position="108"/>
    </location>
</feature>
<dbReference type="Pfam" id="PF02171">
    <property type="entry name" value="Piwi"/>
    <property type="match status" value="1"/>
</dbReference>
<reference evidence="3" key="1">
    <citation type="submission" date="2016-03" db="EMBL/GenBank/DDBJ databases">
        <authorList>
            <person name="Ploux O."/>
        </authorList>
    </citation>
    <scope>NUCLEOTIDE SEQUENCE [LARGE SCALE GENOMIC DNA]</scope>
    <source>
        <strain evidence="3">UK7</strain>
    </source>
</reference>
<protein>
    <recommendedName>
        <fullName evidence="1">Piwi domain-containing protein</fullName>
    </recommendedName>
</protein>
<sequence>MVKLKDIPQITLTIKRMSECPDTNKSCNSKLTFLVVGKRHHARLNPVNGKDGKNGPPGIFINETVVCHTHFNFYPQSHDSPFGTAKSGGHYVVLHDESGYNSLKLQEALAVLISCAIVYDTTCGLCSRIRFLPVPDGDKLRSYASDNMVWGGGRNCTGAGVLRKLNPWHDNVKDIMFCI</sequence>
<dbReference type="AlphaFoldDB" id="A0A1E1KGE2"/>
<dbReference type="InterPro" id="IPR012337">
    <property type="entry name" value="RNaseH-like_sf"/>
</dbReference>
<evidence type="ECO:0000259" key="1">
    <source>
        <dbReference type="Pfam" id="PF02171"/>
    </source>
</evidence>
<dbReference type="GO" id="GO:0003676">
    <property type="term" value="F:nucleic acid binding"/>
    <property type="evidence" value="ECO:0007669"/>
    <property type="project" value="InterPro"/>
</dbReference>
<proteinExistence type="predicted"/>
<dbReference type="InterPro" id="IPR003165">
    <property type="entry name" value="Piwi"/>
</dbReference>
<gene>
    <name evidence="2" type="ORF">RCO7_14394</name>
</gene>
<dbReference type="SUPFAM" id="SSF53098">
    <property type="entry name" value="Ribonuclease H-like"/>
    <property type="match status" value="1"/>
</dbReference>